<dbReference type="Proteomes" id="UP001628179">
    <property type="component" value="Unassembled WGS sequence"/>
</dbReference>
<feature type="compositionally biased region" description="Basic residues" evidence="1">
    <location>
        <begin position="108"/>
        <end position="135"/>
    </location>
</feature>
<dbReference type="GeneID" id="98178041"/>
<organism evidence="3 4">
    <name type="scientific">Madurella fahalii</name>
    <dbReference type="NCBI Taxonomy" id="1157608"/>
    <lineage>
        <taxon>Eukaryota</taxon>
        <taxon>Fungi</taxon>
        <taxon>Dikarya</taxon>
        <taxon>Ascomycota</taxon>
        <taxon>Pezizomycotina</taxon>
        <taxon>Sordariomycetes</taxon>
        <taxon>Sordariomycetidae</taxon>
        <taxon>Sordariales</taxon>
        <taxon>Sordariales incertae sedis</taxon>
        <taxon>Madurella</taxon>
    </lineage>
</organism>
<reference evidence="3 4" key="1">
    <citation type="submission" date="2024-09" db="EMBL/GenBank/DDBJ databases">
        <title>Itraconazole resistance in Madurella fahalii resulting from another homologue of gene encoding cytochrome P450 14-alpha sterol demethylase (CYP51).</title>
        <authorList>
            <person name="Yoshioka I."/>
            <person name="Fahal A.H."/>
            <person name="Kaneko S."/>
            <person name="Yaguchi T."/>
        </authorList>
    </citation>
    <scope>NUCLEOTIDE SEQUENCE [LARGE SCALE GENOMIC DNA]</scope>
    <source>
        <strain evidence="3 4">IFM 68171</strain>
    </source>
</reference>
<feature type="region of interest" description="Disordered" evidence="1">
    <location>
        <begin position="80"/>
        <end position="135"/>
    </location>
</feature>
<sequence length="135" mass="15176">MQTKGYAVAAALLAWAQCLQLAAAQLSTPTAEQDRNANRTLSIGYVIYDGFTILDVYGPLEFIAVPFKINFTMIAKTSGITHTRPPPTMTARRHGLHHGHVAHDRHPNRSHPLPHYRSATRRARHSERHRRSQPP</sequence>
<protein>
    <submittedName>
        <fullName evidence="3">Uncharacterized protein</fullName>
    </submittedName>
</protein>
<comment type="caution">
    <text evidence="3">The sequence shown here is derived from an EMBL/GenBank/DDBJ whole genome shotgun (WGS) entry which is preliminary data.</text>
</comment>
<feature type="compositionally biased region" description="Basic residues" evidence="1">
    <location>
        <begin position="91"/>
        <end position="100"/>
    </location>
</feature>
<dbReference type="EMBL" id="BAAFSV010000004">
    <property type="protein sequence ID" value="GAB1317088.1"/>
    <property type="molecule type" value="Genomic_DNA"/>
</dbReference>
<accession>A0ABQ0GH52</accession>
<keyword evidence="2" id="KW-0732">Signal</keyword>
<proteinExistence type="predicted"/>
<gene>
    <name evidence="3" type="ORF">MFIFM68171_07298</name>
</gene>
<keyword evidence="4" id="KW-1185">Reference proteome</keyword>
<evidence type="ECO:0000313" key="4">
    <source>
        <dbReference type="Proteomes" id="UP001628179"/>
    </source>
</evidence>
<dbReference type="RefSeq" id="XP_070918819.1">
    <property type="nucleotide sequence ID" value="XM_071062718.1"/>
</dbReference>
<evidence type="ECO:0000256" key="1">
    <source>
        <dbReference type="SAM" id="MobiDB-lite"/>
    </source>
</evidence>
<dbReference type="Gene3D" id="3.40.50.880">
    <property type="match status" value="1"/>
</dbReference>
<dbReference type="InterPro" id="IPR029062">
    <property type="entry name" value="Class_I_gatase-like"/>
</dbReference>
<name>A0ABQ0GH52_9PEZI</name>
<feature type="chain" id="PRO_5047006194" evidence="2">
    <location>
        <begin position="25"/>
        <end position="135"/>
    </location>
</feature>
<feature type="signal peptide" evidence="2">
    <location>
        <begin position="1"/>
        <end position="24"/>
    </location>
</feature>
<evidence type="ECO:0000313" key="3">
    <source>
        <dbReference type="EMBL" id="GAB1317088.1"/>
    </source>
</evidence>
<evidence type="ECO:0000256" key="2">
    <source>
        <dbReference type="SAM" id="SignalP"/>
    </source>
</evidence>